<name>A0A9E2KJ60_9FIRM</name>
<feature type="transmembrane region" description="Helical" evidence="1">
    <location>
        <begin position="18"/>
        <end position="37"/>
    </location>
</feature>
<reference evidence="2" key="2">
    <citation type="submission" date="2021-04" db="EMBL/GenBank/DDBJ databases">
        <authorList>
            <person name="Gilroy R."/>
        </authorList>
    </citation>
    <scope>NUCLEOTIDE SEQUENCE</scope>
    <source>
        <strain evidence="2">742</strain>
    </source>
</reference>
<evidence type="ECO:0000313" key="2">
    <source>
        <dbReference type="EMBL" id="MBU3819645.1"/>
    </source>
</evidence>
<gene>
    <name evidence="2" type="ORF">H9864_04655</name>
</gene>
<dbReference type="EMBL" id="JAHLFH010000098">
    <property type="protein sequence ID" value="MBU3819645.1"/>
    <property type="molecule type" value="Genomic_DNA"/>
</dbReference>
<evidence type="ECO:0000313" key="3">
    <source>
        <dbReference type="Proteomes" id="UP000824178"/>
    </source>
</evidence>
<dbReference type="AlphaFoldDB" id="A0A9E2KJ60"/>
<keyword evidence="1" id="KW-0812">Transmembrane</keyword>
<keyword evidence="1" id="KW-1133">Transmembrane helix</keyword>
<keyword evidence="1" id="KW-0472">Membrane</keyword>
<protein>
    <submittedName>
        <fullName evidence="2">NusG domain II-containing protein</fullName>
    </submittedName>
</protein>
<dbReference type="InterPro" id="IPR038690">
    <property type="entry name" value="NusG_2_sf"/>
</dbReference>
<sequence>MKHQQPTPGRRGEWKKNLIFALAILGIAAAIGGYYLLRRADRPDKMARFIYGVVERKEIYIDLREDADYTFQSNGYEVHLEVKDGAIAFVDSPCPDHVCEQFGQLSEGYDWAICAPAQAMLSIEAVEG</sequence>
<proteinExistence type="predicted"/>
<reference evidence="2" key="1">
    <citation type="journal article" date="2021" name="PeerJ">
        <title>Extensive microbial diversity within the chicken gut microbiome revealed by metagenomics and culture.</title>
        <authorList>
            <person name="Gilroy R."/>
            <person name="Ravi A."/>
            <person name="Getino M."/>
            <person name="Pursley I."/>
            <person name="Horton D.L."/>
            <person name="Alikhan N.F."/>
            <person name="Baker D."/>
            <person name="Gharbi K."/>
            <person name="Hall N."/>
            <person name="Watson M."/>
            <person name="Adriaenssens E.M."/>
            <person name="Foster-Nyarko E."/>
            <person name="Jarju S."/>
            <person name="Secka A."/>
            <person name="Antonio M."/>
            <person name="Oren A."/>
            <person name="Chaudhuri R.R."/>
            <person name="La Ragione R."/>
            <person name="Hildebrand F."/>
            <person name="Pallen M.J."/>
        </authorList>
    </citation>
    <scope>NUCLEOTIDE SEQUENCE</scope>
    <source>
        <strain evidence="2">742</strain>
    </source>
</reference>
<organism evidence="2 3">
    <name type="scientific">Candidatus Faecalibacterium intestinavium</name>
    <dbReference type="NCBI Taxonomy" id="2838580"/>
    <lineage>
        <taxon>Bacteria</taxon>
        <taxon>Bacillati</taxon>
        <taxon>Bacillota</taxon>
        <taxon>Clostridia</taxon>
        <taxon>Eubacteriales</taxon>
        <taxon>Oscillospiraceae</taxon>
        <taxon>Faecalibacterium</taxon>
    </lineage>
</organism>
<evidence type="ECO:0000256" key="1">
    <source>
        <dbReference type="SAM" id="Phobius"/>
    </source>
</evidence>
<dbReference type="Proteomes" id="UP000824178">
    <property type="component" value="Unassembled WGS sequence"/>
</dbReference>
<dbReference type="Pfam" id="PF07009">
    <property type="entry name" value="NusG_II"/>
    <property type="match status" value="1"/>
</dbReference>
<accession>A0A9E2KJ60</accession>
<dbReference type="Gene3D" id="2.60.320.10">
    <property type="entry name" value="N-utilization substance G protein NusG, insert domain"/>
    <property type="match status" value="1"/>
</dbReference>
<comment type="caution">
    <text evidence="2">The sequence shown here is derived from an EMBL/GenBank/DDBJ whole genome shotgun (WGS) entry which is preliminary data.</text>
</comment>